<name>A0A2H0W140_9BACT</name>
<feature type="transmembrane region" description="Helical" evidence="1">
    <location>
        <begin position="308"/>
        <end position="329"/>
    </location>
</feature>
<feature type="transmembrane region" description="Helical" evidence="1">
    <location>
        <begin position="102"/>
        <end position="124"/>
    </location>
</feature>
<evidence type="ECO:0000313" key="2">
    <source>
        <dbReference type="EMBL" id="PIS05064.1"/>
    </source>
</evidence>
<reference evidence="3" key="1">
    <citation type="submission" date="2017-09" db="EMBL/GenBank/DDBJ databases">
        <title>Depth-based differentiation of microbial function through sediment-hosted aquifers and enrichment of novel symbionts in the deep terrestrial subsurface.</title>
        <authorList>
            <person name="Probst A.J."/>
            <person name="Ladd B."/>
            <person name="Jarett J.K."/>
            <person name="Geller-Mcgrath D.E."/>
            <person name="Sieber C.M.K."/>
            <person name="Emerson J.B."/>
            <person name="Anantharaman K."/>
            <person name="Thomas B.C."/>
            <person name="Malmstrom R."/>
            <person name="Stieglmeier M."/>
            <person name="Klingl A."/>
            <person name="Woyke T."/>
            <person name="Ryan C.M."/>
            <person name="Banfield J.F."/>
        </authorList>
    </citation>
    <scope>NUCLEOTIDE SEQUENCE [LARGE SCALE GENOMIC DNA]</scope>
</reference>
<proteinExistence type="predicted"/>
<gene>
    <name evidence="2" type="ORF">COT81_03140</name>
</gene>
<dbReference type="AlphaFoldDB" id="A0A2H0W140"/>
<evidence type="ECO:0000313" key="3">
    <source>
        <dbReference type="Proteomes" id="UP000230935"/>
    </source>
</evidence>
<feature type="transmembrane region" description="Helical" evidence="1">
    <location>
        <begin position="251"/>
        <end position="270"/>
    </location>
</feature>
<organism evidence="2 3">
    <name type="scientific">Candidatus Buchananbacteria bacterium CG10_big_fil_rev_8_21_14_0_10_42_9</name>
    <dbReference type="NCBI Taxonomy" id="1974526"/>
    <lineage>
        <taxon>Bacteria</taxon>
        <taxon>Candidatus Buchananiibacteriota</taxon>
    </lineage>
</organism>
<protein>
    <recommendedName>
        <fullName evidence="4">Glycosyltransferase RgtA/B/C/D-like domain-containing protein</fullName>
    </recommendedName>
</protein>
<evidence type="ECO:0008006" key="4">
    <source>
        <dbReference type="Google" id="ProtNLM"/>
    </source>
</evidence>
<feature type="transmembrane region" description="Helical" evidence="1">
    <location>
        <begin position="341"/>
        <end position="359"/>
    </location>
</feature>
<accession>A0A2H0W140</accession>
<comment type="caution">
    <text evidence="2">The sequence shown here is derived from an EMBL/GenBank/DDBJ whole genome shotgun (WGS) entry which is preliminary data.</text>
</comment>
<feature type="transmembrane region" description="Helical" evidence="1">
    <location>
        <begin position="221"/>
        <end position="239"/>
    </location>
</feature>
<dbReference type="EMBL" id="PEZZ01000023">
    <property type="protein sequence ID" value="PIS05064.1"/>
    <property type="molecule type" value="Genomic_DNA"/>
</dbReference>
<feature type="transmembrane region" description="Helical" evidence="1">
    <location>
        <begin position="12"/>
        <end position="33"/>
    </location>
</feature>
<feature type="transmembrane region" description="Helical" evidence="1">
    <location>
        <begin position="136"/>
        <end position="155"/>
    </location>
</feature>
<dbReference type="Pfam" id="PF26314">
    <property type="entry name" value="MptA_B_family"/>
    <property type="match status" value="1"/>
</dbReference>
<feature type="transmembrane region" description="Helical" evidence="1">
    <location>
        <begin position="183"/>
        <end position="209"/>
    </location>
</feature>
<feature type="transmembrane region" description="Helical" evidence="1">
    <location>
        <begin position="276"/>
        <end position="296"/>
    </location>
</feature>
<feature type="transmembrane region" description="Helical" evidence="1">
    <location>
        <begin position="366"/>
        <end position="384"/>
    </location>
</feature>
<keyword evidence="1" id="KW-1133">Transmembrane helix</keyword>
<dbReference type="Proteomes" id="UP000230935">
    <property type="component" value="Unassembled WGS sequence"/>
</dbReference>
<keyword evidence="1" id="KW-0812">Transmembrane</keyword>
<evidence type="ECO:0000256" key="1">
    <source>
        <dbReference type="SAM" id="Phobius"/>
    </source>
</evidence>
<sequence>MNSWIKFIESKNRLGSFLVLGAIIISVLMLGQYPFQTSDFINYIFSARIFSVYKQNPYLLTPNDFSNDLFFNLTQWKDLVTGYGPAWVYLSSIPVVIFKNNLVFTILGMKILIASFVFGSGFLIVKLSQKLNDKKLYNKFILFILSPVVLVELMINGHNDIAMIFFVLLWLWYMQAKRFNIAFTFLWIGVLIKFIPIILLPLHFSYIFWVKNSAYKLYSKFWQHFLIVLGLTFIFYLPFWNGWHTLDGTFFLLNLRGLFQASPFLALLSIYLPYRIVTGIGFAVFLTVYAVIILKYQPKSFAKLVNACIFVFVAFMLFAQWYIMPWYLVWILPLLLITKHFWHQVGFWFINLLWIFILLTRNLHLGSLLTLFLFAFFITIIFPFKLKLKIK</sequence>
<keyword evidence="1" id="KW-0472">Membrane</keyword>